<dbReference type="Proteomes" id="UP000015105">
    <property type="component" value="Chromosome 5D"/>
</dbReference>
<name>A0A453KTN2_AEGTS</name>
<reference evidence="2" key="5">
    <citation type="journal article" date="2021" name="G3 (Bethesda)">
        <title>Aegilops tauschii genome assembly Aet v5.0 features greater sequence contiguity and improved annotation.</title>
        <authorList>
            <person name="Wang L."/>
            <person name="Zhu T."/>
            <person name="Rodriguez J.C."/>
            <person name="Deal K.R."/>
            <person name="Dubcovsky J."/>
            <person name="McGuire P.E."/>
            <person name="Lux T."/>
            <person name="Spannagl M."/>
            <person name="Mayer K.F.X."/>
            <person name="Baldrich P."/>
            <person name="Meyers B.C."/>
            <person name="Huo N."/>
            <person name="Gu Y.Q."/>
            <person name="Zhou H."/>
            <person name="Devos K.M."/>
            <person name="Bennetzen J.L."/>
            <person name="Unver T."/>
            <person name="Budak H."/>
            <person name="Gulick P.J."/>
            <person name="Galiba G."/>
            <person name="Kalapos B."/>
            <person name="Nelson D.R."/>
            <person name="Li P."/>
            <person name="You F.M."/>
            <person name="Luo M.C."/>
            <person name="Dvorak J."/>
        </authorList>
    </citation>
    <scope>NUCLEOTIDE SEQUENCE [LARGE SCALE GENOMIC DNA]</scope>
    <source>
        <strain evidence="2">cv. AL8/78</strain>
    </source>
</reference>
<reference evidence="3" key="2">
    <citation type="journal article" date="2017" name="Nat. Plants">
        <title>The Aegilops tauschii genome reveals multiple impacts of transposons.</title>
        <authorList>
            <person name="Zhao G."/>
            <person name="Zou C."/>
            <person name="Li K."/>
            <person name="Wang K."/>
            <person name="Li T."/>
            <person name="Gao L."/>
            <person name="Zhang X."/>
            <person name="Wang H."/>
            <person name="Yang Z."/>
            <person name="Liu X."/>
            <person name="Jiang W."/>
            <person name="Mao L."/>
            <person name="Kong X."/>
            <person name="Jiao Y."/>
            <person name="Jia J."/>
        </authorList>
    </citation>
    <scope>NUCLEOTIDE SEQUENCE [LARGE SCALE GENOMIC DNA]</scope>
    <source>
        <strain evidence="3">cv. AL8/78</strain>
    </source>
</reference>
<keyword evidence="1" id="KW-0472">Membrane</keyword>
<keyword evidence="3" id="KW-1185">Reference proteome</keyword>
<evidence type="ECO:0000313" key="2">
    <source>
        <dbReference type="EnsemblPlants" id="AET5Gv20511100.13"/>
    </source>
</evidence>
<accession>A0A453KTN2</accession>
<sequence length="32" mass="3599">NGGEILVLVCSFVVFGLPPVFTPMYFHELLLF</sequence>
<feature type="transmembrane region" description="Helical" evidence="1">
    <location>
        <begin position="6"/>
        <end position="26"/>
    </location>
</feature>
<reference evidence="2" key="4">
    <citation type="submission" date="2019-03" db="UniProtKB">
        <authorList>
            <consortium name="EnsemblPlants"/>
        </authorList>
    </citation>
    <scope>IDENTIFICATION</scope>
</reference>
<protein>
    <submittedName>
        <fullName evidence="2">Uncharacterized protein</fullName>
    </submittedName>
</protein>
<organism evidence="2 3">
    <name type="scientific">Aegilops tauschii subsp. strangulata</name>
    <name type="common">Goatgrass</name>
    <dbReference type="NCBI Taxonomy" id="200361"/>
    <lineage>
        <taxon>Eukaryota</taxon>
        <taxon>Viridiplantae</taxon>
        <taxon>Streptophyta</taxon>
        <taxon>Embryophyta</taxon>
        <taxon>Tracheophyta</taxon>
        <taxon>Spermatophyta</taxon>
        <taxon>Magnoliopsida</taxon>
        <taxon>Liliopsida</taxon>
        <taxon>Poales</taxon>
        <taxon>Poaceae</taxon>
        <taxon>BOP clade</taxon>
        <taxon>Pooideae</taxon>
        <taxon>Triticodae</taxon>
        <taxon>Triticeae</taxon>
        <taxon>Triticinae</taxon>
        <taxon>Aegilops</taxon>
    </lineage>
</organism>
<proteinExistence type="predicted"/>
<keyword evidence="1" id="KW-1133">Transmembrane helix</keyword>
<reference evidence="3" key="1">
    <citation type="journal article" date="2014" name="Science">
        <title>Ancient hybridizations among the ancestral genomes of bread wheat.</title>
        <authorList>
            <consortium name="International Wheat Genome Sequencing Consortium,"/>
            <person name="Marcussen T."/>
            <person name="Sandve S.R."/>
            <person name="Heier L."/>
            <person name="Spannagl M."/>
            <person name="Pfeifer M."/>
            <person name="Jakobsen K.S."/>
            <person name="Wulff B.B."/>
            <person name="Steuernagel B."/>
            <person name="Mayer K.F."/>
            <person name="Olsen O.A."/>
        </authorList>
    </citation>
    <scope>NUCLEOTIDE SEQUENCE [LARGE SCALE GENOMIC DNA]</scope>
    <source>
        <strain evidence="3">cv. AL8/78</strain>
    </source>
</reference>
<dbReference type="EnsemblPlants" id="AET5Gv20511100.13">
    <property type="protein sequence ID" value="AET5Gv20511100.13"/>
    <property type="gene ID" value="AET5Gv20511100"/>
</dbReference>
<evidence type="ECO:0000313" key="3">
    <source>
        <dbReference type="Proteomes" id="UP000015105"/>
    </source>
</evidence>
<evidence type="ECO:0000256" key="1">
    <source>
        <dbReference type="SAM" id="Phobius"/>
    </source>
</evidence>
<dbReference type="AlphaFoldDB" id="A0A453KTN2"/>
<dbReference type="Gramene" id="AET5Gv20511100.13">
    <property type="protein sequence ID" value="AET5Gv20511100.13"/>
    <property type="gene ID" value="AET5Gv20511100"/>
</dbReference>
<keyword evidence="1" id="KW-0812">Transmembrane</keyword>
<reference evidence="2" key="3">
    <citation type="journal article" date="2017" name="Nature">
        <title>Genome sequence of the progenitor of the wheat D genome Aegilops tauschii.</title>
        <authorList>
            <person name="Luo M.C."/>
            <person name="Gu Y.Q."/>
            <person name="Puiu D."/>
            <person name="Wang H."/>
            <person name="Twardziok S.O."/>
            <person name="Deal K.R."/>
            <person name="Huo N."/>
            <person name="Zhu T."/>
            <person name="Wang L."/>
            <person name="Wang Y."/>
            <person name="McGuire P.E."/>
            <person name="Liu S."/>
            <person name="Long H."/>
            <person name="Ramasamy R.K."/>
            <person name="Rodriguez J.C."/>
            <person name="Van S.L."/>
            <person name="Yuan L."/>
            <person name="Wang Z."/>
            <person name="Xia Z."/>
            <person name="Xiao L."/>
            <person name="Anderson O.D."/>
            <person name="Ouyang S."/>
            <person name="Liang Y."/>
            <person name="Zimin A.V."/>
            <person name="Pertea G."/>
            <person name="Qi P."/>
            <person name="Bennetzen J.L."/>
            <person name="Dai X."/>
            <person name="Dawson M.W."/>
            <person name="Muller H.G."/>
            <person name="Kugler K."/>
            <person name="Rivarola-Duarte L."/>
            <person name="Spannagl M."/>
            <person name="Mayer K.F.X."/>
            <person name="Lu F.H."/>
            <person name="Bevan M.W."/>
            <person name="Leroy P."/>
            <person name="Li P."/>
            <person name="You F.M."/>
            <person name="Sun Q."/>
            <person name="Liu Z."/>
            <person name="Lyons E."/>
            <person name="Wicker T."/>
            <person name="Salzberg S.L."/>
            <person name="Devos K.M."/>
            <person name="Dvorak J."/>
        </authorList>
    </citation>
    <scope>NUCLEOTIDE SEQUENCE [LARGE SCALE GENOMIC DNA]</scope>
    <source>
        <strain evidence="2">cv. AL8/78</strain>
    </source>
</reference>